<organism evidence="1 2">
    <name type="scientific">Panagrolaimus sp. JU765</name>
    <dbReference type="NCBI Taxonomy" id="591449"/>
    <lineage>
        <taxon>Eukaryota</taxon>
        <taxon>Metazoa</taxon>
        <taxon>Ecdysozoa</taxon>
        <taxon>Nematoda</taxon>
        <taxon>Chromadorea</taxon>
        <taxon>Rhabditida</taxon>
        <taxon>Tylenchina</taxon>
        <taxon>Panagrolaimomorpha</taxon>
        <taxon>Panagrolaimoidea</taxon>
        <taxon>Panagrolaimidae</taxon>
        <taxon>Panagrolaimus</taxon>
    </lineage>
</organism>
<reference evidence="2" key="1">
    <citation type="submission" date="2022-11" db="UniProtKB">
        <authorList>
            <consortium name="WormBaseParasite"/>
        </authorList>
    </citation>
    <scope>IDENTIFICATION</scope>
</reference>
<accession>A0AC34Q5D9</accession>
<dbReference type="WBParaSite" id="JU765_v2.g13170.t1">
    <property type="protein sequence ID" value="JU765_v2.g13170.t1"/>
    <property type="gene ID" value="JU765_v2.g13170"/>
</dbReference>
<evidence type="ECO:0000313" key="2">
    <source>
        <dbReference type="WBParaSite" id="JU765_v2.g13170.t1"/>
    </source>
</evidence>
<dbReference type="Proteomes" id="UP000887576">
    <property type="component" value="Unplaced"/>
</dbReference>
<evidence type="ECO:0000313" key="1">
    <source>
        <dbReference type="Proteomes" id="UP000887576"/>
    </source>
</evidence>
<protein>
    <submittedName>
        <fullName evidence="2">LIM interaction domain-containing protein</fullName>
    </submittedName>
</protein>
<name>A0AC34Q5D9_9BILA</name>
<sequence>MPRRKPGEMTQQTGATTGQRRSRKKKEPANPASDIKLEMQQTGMYDPQGMTNGMMIEECTMYSQDFYYQHGGPTSTASGSMNNGYGPSSQSQGPPGSAQPMNQSYPDAENIQPSQPLPPYNMTPGPMSAHPQPNMIPQHPGPPIHPPGPPNTVNPGMPQAQYMMRPMPLPFPQPPLLEYRLMEMNRRIYSFNHQDVMIQPQDKMQWWDIFGQEFFDDEARFTVIIPETPEISRRFSLCRVFIPKFFRHLFETGLTELYFAPRIMTTERANQYGTCAIECDQVTMFTATESPIPARAETEAKLFIEFSPYEEVYGYRIRQFYLELKASKEYISQQVVLDNDVQEKIKQGLTRCGLTNRALMFMKLCVIMEPMQVIIQQCKANPTMNPRDALRNVLFAGHKQQEKASQQRMMPPGMPPPPPMGPPMTIPTPQTVMPPQPPVEEPKKPVRKRTRKPNNSAGNATTPAKQRKGNSRASPAQATNNFPMNQNYSMGQYQEVLVVGEPSLMGGDFGEGDERSISRIENTQFDGSMVHGTGGIAGSAPMSMGGLPNNGSTPMYSRQNSFNRGVEVKMQPQSVPISRASSQSHLAMLQPPPPYDNSQWNVMNQSNTTLIAQPICDQ</sequence>
<proteinExistence type="predicted"/>